<reference evidence="1 2" key="1">
    <citation type="submission" date="2020-08" db="EMBL/GenBank/DDBJ databases">
        <title>Genomic Encyclopedia of Type Strains, Phase IV (KMG-IV): sequencing the most valuable type-strain genomes for metagenomic binning, comparative biology and taxonomic classification.</title>
        <authorList>
            <person name="Goeker M."/>
        </authorList>
    </citation>
    <scope>NUCLEOTIDE SEQUENCE [LARGE SCALE GENOMIC DNA]</scope>
    <source>
        <strain evidence="1 2">DSM 45385</strain>
    </source>
</reference>
<dbReference type="EMBL" id="JACHIN010000010">
    <property type="protein sequence ID" value="MBB5081377.1"/>
    <property type="molecule type" value="Genomic_DNA"/>
</dbReference>
<proteinExistence type="predicted"/>
<dbReference type="RefSeq" id="WP_184968696.1">
    <property type="nucleotide sequence ID" value="NZ_JACHIN010000010.1"/>
</dbReference>
<name>A0A7W8A852_9ACTN</name>
<sequence>MSFTRDLLSGLAVLLADAGAGDWNPSGIYSDEQTAITIGGLPASPDMAITLTVYGTGRAGDDLTQSDTNTQIQVRIRGKADPRVVDDLADLVFDALHGLSNHTLDTGVHVLLAQRRIVAPIDRDANGRWGRADSYELLVDRPSPHRTE</sequence>
<keyword evidence="2" id="KW-1185">Reference proteome</keyword>
<evidence type="ECO:0008006" key="3">
    <source>
        <dbReference type="Google" id="ProtNLM"/>
    </source>
</evidence>
<comment type="caution">
    <text evidence="1">The sequence shown here is derived from an EMBL/GenBank/DDBJ whole genome shotgun (WGS) entry which is preliminary data.</text>
</comment>
<evidence type="ECO:0000313" key="1">
    <source>
        <dbReference type="EMBL" id="MBB5081377.1"/>
    </source>
</evidence>
<dbReference type="AlphaFoldDB" id="A0A7W8A852"/>
<evidence type="ECO:0000313" key="2">
    <source>
        <dbReference type="Proteomes" id="UP000568380"/>
    </source>
</evidence>
<organism evidence="1 2">
    <name type="scientific">Nonomuraea endophytica</name>
    <dbReference type="NCBI Taxonomy" id="714136"/>
    <lineage>
        <taxon>Bacteria</taxon>
        <taxon>Bacillati</taxon>
        <taxon>Actinomycetota</taxon>
        <taxon>Actinomycetes</taxon>
        <taxon>Streptosporangiales</taxon>
        <taxon>Streptosporangiaceae</taxon>
        <taxon>Nonomuraea</taxon>
    </lineage>
</organism>
<dbReference type="InterPro" id="IPR024411">
    <property type="entry name" value="Tail_terminator_phage"/>
</dbReference>
<gene>
    <name evidence="1" type="ORF">HNR40_006872</name>
</gene>
<dbReference type="Proteomes" id="UP000568380">
    <property type="component" value="Unassembled WGS sequence"/>
</dbReference>
<dbReference type="Pfam" id="PF12691">
    <property type="entry name" value="Phage_tail_terminator_6"/>
    <property type="match status" value="1"/>
</dbReference>
<protein>
    <recommendedName>
        <fullName evidence="3">DUF3168 domain-containing protein</fullName>
    </recommendedName>
</protein>
<accession>A0A7W8A852</accession>